<sequence>MCVLVGACIQLLFERSNGVWRIRGIMAGNGNGSYKTQLALSKGQKFLVTMFDNSGLGDVSELLTVGASTGSSCNTTDPGVQFNFELDIALQQCRVFTFNGYTTATLPVTILALIPGGNGIQLSPGKTVTSFDWIADVKTGTSMVFAMFDAKGNFGGTSDVRVVGATDDTSCLNSTSPSSTMQLSSTTSISTSASSSTSSSSSASASPSLSSGTVVAIVVGGLVGTISIVSLVAFFVFRRRGNSRDNKGQFIDLHEHDPSTTLLPQGLYQPDPFPLSTPTPAMYHHASISSTSLISPLPTLDNPRYAGTSLSSGTSRKASMMESSDQRREPSRFIIHTDAADELPDENGVIELPPQYSEVRRPIPGFSIPSDTHGTSSSTVLRPPPPS</sequence>
<keyword evidence="2" id="KW-0472">Membrane</keyword>
<protein>
    <submittedName>
        <fullName evidence="3">Uncharacterized protein</fullName>
    </submittedName>
</protein>
<feature type="region of interest" description="Disordered" evidence="1">
    <location>
        <begin position="171"/>
        <end position="208"/>
    </location>
</feature>
<dbReference type="OrthoDB" id="2591431at2759"/>
<reference evidence="3 4" key="1">
    <citation type="submission" date="2019-02" db="EMBL/GenBank/DDBJ databases">
        <title>Genome sequencing of the rare red list fungi Bondarzewia mesenterica.</title>
        <authorList>
            <person name="Buettner E."/>
            <person name="Kellner H."/>
        </authorList>
    </citation>
    <scope>NUCLEOTIDE SEQUENCE [LARGE SCALE GENOMIC DNA]</scope>
    <source>
        <strain evidence="3 4">DSM 108281</strain>
    </source>
</reference>
<feature type="compositionally biased region" description="Polar residues" evidence="1">
    <location>
        <begin position="369"/>
        <end position="380"/>
    </location>
</feature>
<feature type="compositionally biased region" description="Low complexity" evidence="1">
    <location>
        <begin position="174"/>
        <end position="208"/>
    </location>
</feature>
<evidence type="ECO:0000256" key="1">
    <source>
        <dbReference type="SAM" id="MobiDB-lite"/>
    </source>
</evidence>
<feature type="region of interest" description="Disordered" evidence="1">
    <location>
        <begin position="341"/>
        <end position="387"/>
    </location>
</feature>
<keyword evidence="2" id="KW-0812">Transmembrane</keyword>
<feature type="transmembrane region" description="Helical" evidence="2">
    <location>
        <begin position="214"/>
        <end position="237"/>
    </location>
</feature>
<keyword evidence="4" id="KW-1185">Reference proteome</keyword>
<accession>A0A4S4M6E3</accession>
<gene>
    <name evidence="3" type="ORF">EW146_g1075</name>
</gene>
<proteinExistence type="predicted"/>
<evidence type="ECO:0000313" key="4">
    <source>
        <dbReference type="Proteomes" id="UP000310158"/>
    </source>
</evidence>
<dbReference type="EMBL" id="SGPL01000026">
    <property type="protein sequence ID" value="THH20237.1"/>
    <property type="molecule type" value="Genomic_DNA"/>
</dbReference>
<dbReference type="Proteomes" id="UP000310158">
    <property type="component" value="Unassembled WGS sequence"/>
</dbReference>
<name>A0A4S4M6E3_9AGAM</name>
<dbReference type="AlphaFoldDB" id="A0A4S4M6E3"/>
<evidence type="ECO:0000313" key="3">
    <source>
        <dbReference type="EMBL" id="THH20237.1"/>
    </source>
</evidence>
<keyword evidence="2" id="KW-1133">Transmembrane helix</keyword>
<evidence type="ECO:0000256" key="2">
    <source>
        <dbReference type="SAM" id="Phobius"/>
    </source>
</evidence>
<feature type="compositionally biased region" description="Polar residues" evidence="1">
    <location>
        <begin position="308"/>
        <end position="323"/>
    </location>
</feature>
<organism evidence="3 4">
    <name type="scientific">Bondarzewia mesenterica</name>
    <dbReference type="NCBI Taxonomy" id="1095465"/>
    <lineage>
        <taxon>Eukaryota</taxon>
        <taxon>Fungi</taxon>
        <taxon>Dikarya</taxon>
        <taxon>Basidiomycota</taxon>
        <taxon>Agaricomycotina</taxon>
        <taxon>Agaricomycetes</taxon>
        <taxon>Russulales</taxon>
        <taxon>Bondarzewiaceae</taxon>
        <taxon>Bondarzewia</taxon>
    </lineage>
</organism>
<feature type="region of interest" description="Disordered" evidence="1">
    <location>
        <begin position="304"/>
        <end position="329"/>
    </location>
</feature>
<comment type="caution">
    <text evidence="3">The sequence shown here is derived from an EMBL/GenBank/DDBJ whole genome shotgun (WGS) entry which is preliminary data.</text>
</comment>